<dbReference type="Pfam" id="PF13377">
    <property type="entry name" value="Peripla_BP_3"/>
    <property type="match status" value="1"/>
</dbReference>
<dbReference type="CDD" id="cd01392">
    <property type="entry name" value="HTH_LacI"/>
    <property type="match status" value="1"/>
</dbReference>
<dbReference type="InterPro" id="IPR028082">
    <property type="entry name" value="Peripla_BP_I"/>
</dbReference>
<keyword evidence="2" id="KW-0238">DNA-binding</keyword>
<dbReference type="RefSeq" id="WP_306961641.1">
    <property type="nucleotide sequence ID" value="NZ_JAUSRG010000006.1"/>
</dbReference>
<evidence type="ECO:0000256" key="2">
    <source>
        <dbReference type="ARBA" id="ARBA00023125"/>
    </source>
</evidence>
<dbReference type="Gene3D" id="3.40.50.2300">
    <property type="match status" value="2"/>
</dbReference>
<dbReference type="InterPro" id="IPR000843">
    <property type="entry name" value="HTH_LacI"/>
</dbReference>
<dbReference type="CDD" id="cd06293">
    <property type="entry name" value="PBP1_LacI-like"/>
    <property type="match status" value="1"/>
</dbReference>
<evidence type="ECO:0000256" key="3">
    <source>
        <dbReference type="ARBA" id="ARBA00023163"/>
    </source>
</evidence>
<keyword evidence="1" id="KW-0805">Transcription regulation</keyword>
<dbReference type="PROSITE" id="PS50932">
    <property type="entry name" value="HTH_LACI_2"/>
    <property type="match status" value="1"/>
</dbReference>
<dbReference type="Proteomes" id="UP001242995">
    <property type="component" value="Unassembled WGS sequence"/>
</dbReference>
<evidence type="ECO:0000313" key="7">
    <source>
        <dbReference type="Proteomes" id="UP001230951"/>
    </source>
</evidence>
<dbReference type="InterPro" id="IPR046335">
    <property type="entry name" value="LacI/GalR-like_sensor"/>
</dbReference>
<organism evidence="5 8">
    <name type="scientific">Arthrobacter bambusae</name>
    <dbReference type="NCBI Taxonomy" id="1338426"/>
    <lineage>
        <taxon>Bacteria</taxon>
        <taxon>Bacillati</taxon>
        <taxon>Actinomycetota</taxon>
        <taxon>Actinomycetes</taxon>
        <taxon>Micrococcales</taxon>
        <taxon>Micrococcaceae</taxon>
        <taxon>Arthrobacter</taxon>
    </lineage>
</organism>
<dbReference type="Pfam" id="PF00356">
    <property type="entry name" value="LacI"/>
    <property type="match status" value="1"/>
</dbReference>
<accession>A0AAW8D9G0</accession>
<evidence type="ECO:0000313" key="5">
    <source>
        <dbReference type="EMBL" id="MDP9905546.1"/>
    </source>
</evidence>
<evidence type="ECO:0000313" key="6">
    <source>
        <dbReference type="EMBL" id="MDQ0178714.1"/>
    </source>
</evidence>
<name>A0AAW8D9G0_9MICC</name>
<evidence type="ECO:0000259" key="4">
    <source>
        <dbReference type="PROSITE" id="PS50932"/>
    </source>
</evidence>
<dbReference type="InterPro" id="IPR010982">
    <property type="entry name" value="Lambda_DNA-bd_dom_sf"/>
</dbReference>
<sequence length="340" mass="36535">MGKSVTIKDVATLAGVSLGTMSNYLNGTKVVSPSTRARIELAIKQTKFVPNRSVRSLHGNRTHTLALLVPDAANPFFAELARGVEDIARTRGYLLIYCDTAGDEERQRHYVRDLAEMRVGGLIISSGALNPPNVGELEHVETPVVVVGQEGMTLSTSSVVINQHHGGYLAMRHLLDLGHRRVLFAGGPGGSRALQARYEGALLALREAGADPSLLTRVDATGRTIRERSALADNITAMDPRPTGVLCGNDMIAIAIVNRLTREGWSIPADIAVVGYDDISDAQLAVVPLTTVKQPAYEIGEAAARLLFAKSESPDAPNRRISFTPELVVRESTVMPGQPF</sequence>
<dbReference type="PROSITE" id="PS00356">
    <property type="entry name" value="HTH_LACI_1"/>
    <property type="match status" value="1"/>
</dbReference>
<dbReference type="EMBL" id="JAUSTF010000001">
    <property type="protein sequence ID" value="MDQ0178714.1"/>
    <property type="molecule type" value="Genomic_DNA"/>
</dbReference>
<reference evidence="5 7" key="1">
    <citation type="submission" date="2023-07" db="EMBL/GenBank/DDBJ databases">
        <title>Sorghum-associated microbial communities from plants grown in Nebraska, USA.</title>
        <authorList>
            <person name="Schachtman D."/>
        </authorList>
    </citation>
    <scope>NUCLEOTIDE SEQUENCE</scope>
    <source>
        <strain evidence="5">DS1006</strain>
        <strain evidence="6 7">DS1016</strain>
    </source>
</reference>
<dbReference type="GO" id="GO:0000976">
    <property type="term" value="F:transcription cis-regulatory region binding"/>
    <property type="evidence" value="ECO:0007669"/>
    <property type="project" value="TreeGrafter"/>
</dbReference>
<dbReference type="Proteomes" id="UP001230951">
    <property type="component" value="Unassembled WGS sequence"/>
</dbReference>
<gene>
    <name evidence="5" type="ORF">J2S90_002517</name>
    <name evidence="6" type="ORF">J2S93_000121</name>
</gene>
<evidence type="ECO:0000256" key="1">
    <source>
        <dbReference type="ARBA" id="ARBA00023015"/>
    </source>
</evidence>
<dbReference type="Gene3D" id="1.10.260.40">
    <property type="entry name" value="lambda repressor-like DNA-binding domains"/>
    <property type="match status" value="1"/>
</dbReference>
<comment type="caution">
    <text evidence="5">The sequence shown here is derived from an EMBL/GenBank/DDBJ whole genome shotgun (WGS) entry which is preliminary data.</text>
</comment>
<dbReference type="AlphaFoldDB" id="A0AAW8D9G0"/>
<evidence type="ECO:0000313" key="8">
    <source>
        <dbReference type="Proteomes" id="UP001242995"/>
    </source>
</evidence>
<dbReference type="PANTHER" id="PTHR30146">
    <property type="entry name" value="LACI-RELATED TRANSCRIPTIONAL REPRESSOR"/>
    <property type="match status" value="1"/>
</dbReference>
<dbReference type="EMBL" id="JAUSRG010000006">
    <property type="protein sequence ID" value="MDP9905546.1"/>
    <property type="molecule type" value="Genomic_DNA"/>
</dbReference>
<dbReference type="SUPFAM" id="SSF53822">
    <property type="entry name" value="Periplasmic binding protein-like I"/>
    <property type="match status" value="1"/>
</dbReference>
<protein>
    <submittedName>
        <fullName evidence="5">LacI family transcriptional regulator</fullName>
    </submittedName>
</protein>
<dbReference type="SMART" id="SM00354">
    <property type="entry name" value="HTH_LACI"/>
    <property type="match status" value="1"/>
</dbReference>
<keyword evidence="3" id="KW-0804">Transcription</keyword>
<dbReference type="PANTHER" id="PTHR30146:SF109">
    <property type="entry name" value="HTH-TYPE TRANSCRIPTIONAL REGULATOR GALS"/>
    <property type="match status" value="1"/>
</dbReference>
<proteinExistence type="predicted"/>
<dbReference type="GO" id="GO:0003700">
    <property type="term" value="F:DNA-binding transcription factor activity"/>
    <property type="evidence" value="ECO:0007669"/>
    <property type="project" value="TreeGrafter"/>
</dbReference>
<feature type="domain" description="HTH lacI-type" evidence="4">
    <location>
        <begin position="5"/>
        <end position="59"/>
    </location>
</feature>
<keyword evidence="7" id="KW-1185">Reference proteome</keyword>
<dbReference type="SUPFAM" id="SSF47413">
    <property type="entry name" value="lambda repressor-like DNA-binding domains"/>
    <property type="match status" value="1"/>
</dbReference>